<feature type="compositionally biased region" description="Low complexity" evidence="1">
    <location>
        <begin position="9"/>
        <end position="21"/>
    </location>
</feature>
<proteinExistence type="predicted"/>
<feature type="compositionally biased region" description="Basic residues" evidence="1">
    <location>
        <begin position="63"/>
        <end position="72"/>
    </location>
</feature>
<accession>A0ABQ8RUS8</accession>
<feature type="region of interest" description="Disordered" evidence="1">
    <location>
        <begin position="37"/>
        <end position="72"/>
    </location>
</feature>
<sequence>MDKRKFSGGRRTQTNRRGGATMVQGYITKTTTFPEGYTNDCMGESFQKHTPEQRNPTQTGAHIYRHGTIHCS</sequence>
<evidence type="ECO:0000256" key="1">
    <source>
        <dbReference type="SAM" id="MobiDB-lite"/>
    </source>
</evidence>
<dbReference type="EMBL" id="JAJSOF020000043">
    <property type="protein sequence ID" value="KAJ4425431.1"/>
    <property type="molecule type" value="Genomic_DNA"/>
</dbReference>
<organism evidence="2 3">
    <name type="scientific">Periplaneta americana</name>
    <name type="common">American cockroach</name>
    <name type="synonym">Blatta americana</name>
    <dbReference type="NCBI Taxonomy" id="6978"/>
    <lineage>
        <taxon>Eukaryota</taxon>
        <taxon>Metazoa</taxon>
        <taxon>Ecdysozoa</taxon>
        <taxon>Arthropoda</taxon>
        <taxon>Hexapoda</taxon>
        <taxon>Insecta</taxon>
        <taxon>Pterygota</taxon>
        <taxon>Neoptera</taxon>
        <taxon>Polyneoptera</taxon>
        <taxon>Dictyoptera</taxon>
        <taxon>Blattodea</taxon>
        <taxon>Blattoidea</taxon>
        <taxon>Blattidae</taxon>
        <taxon>Blattinae</taxon>
        <taxon>Periplaneta</taxon>
    </lineage>
</organism>
<gene>
    <name evidence="2" type="ORF">ANN_28046</name>
</gene>
<reference evidence="2 3" key="1">
    <citation type="journal article" date="2022" name="Allergy">
        <title>Genome assembly and annotation of Periplaneta americana reveal a comprehensive cockroach allergen profile.</title>
        <authorList>
            <person name="Wang L."/>
            <person name="Xiong Q."/>
            <person name="Saelim N."/>
            <person name="Wang L."/>
            <person name="Nong W."/>
            <person name="Wan A.T."/>
            <person name="Shi M."/>
            <person name="Liu X."/>
            <person name="Cao Q."/>
            <person name="Hui J.H.L."/>
            <person name="Sookrung N."/>
            <person name="Leung T.F."/>
            <person name="Tungtrongchitr A."/>
            <person name="Tsui S.K.W."/>
        </authorList>
    </citation>
    <scope>NUCLEOTIDE SEQUENCE [LARGE SCALE GENOMIC DNA]</scope>
    <source>
        <strain evidence="2">PWHHKU_190912</strain>
    </source>
</reference>
<dbReference type="Proteomes" id="UP001148838">
    <property type="component" value="Unassembled WGS sequence"/>
</dbReference>
<evidence type="ECO:0000313" key="3">
    <source>
        <dbReference type="Proteomes" id="UP001148838"/>
    </source>
</evidence>
<protein>
    <submittedName>
        <fullName evidence="2">Uncharacterized protein</fullName>
    </submittedName>
</protein>
<comment type="caution">
    <text evidence="2">The sequence shown here is derived from an EMBL/GenBank/DDBJ whole genome shotgun (WGS) entry which is preliminary data.</text>
</comment>
<name>A0ABQ8RUS8_PERAM</name>
<evidence type="ECO:0000313" key="2">
    <source>
        <dbReference type="EMBL" id="KAJ4425431.1"/>
    </source>
</evidence>
<feature type="region of interest" description="Disordered" evidence="1">
    <location>
        <begin position="1"/>
        <end position="25"/>
    </location>
</feature>
<keyword evidence="3" id="KW-1185">Reference proteome</keyword>